<keyword evidence="5" id="KW-1185">Reference proteome</keyword>
<feature type="region of interest" description="Disordered" evidence="1">
    <location>
        <begin position="144"/>
        <end position="228"/>
    </location>
</feature>
<dbReference type="PANTHER" id="PTHR39405">
    <property type="entry name" value="DSC E3 UBIQUITIN LIGASE COMPLEX SUBUNIT 4"/>
    <property type="match status" value="1"/>
</dbReference>
<sequence>MAQPALLEKRRQEFGRHLIRSLDVLSYCHLLYVYLMDISLLRLLLRSIIQLNYLTPKPFPIPRAARTRIVYVVILIANAYCFLVHLFANLPVSREANGGYLHGGLTIEFIGQKAPASRLQLLCADILVVSLQIIILTISNNMNDEESVTTPTPTSLSAAAQVAAHASPRPSIQTANSPTQPLRGQTLDDNDDDQGQLHVADEGSSSNAELPDRSSAPPDDIRLLRSPDEADGFSGEIIAVELHLTDIVGRTAHRRRTVSAV</sequence>
<proteinExistence type="predicted"/>
<dbReference type="GO" id="GO:0044695">
    <property type="term" value="C:Dsc E3 ubiquitin ligase complex"/>
    <property type="evidence" value="ECO:0007669"/>
    <property type="project" value="InterPro"/>
</dbReference>
<dbReference type="Pfam" id="PF08508">
    <property type="entry name" value="DUF1746"/>
    <property type="match status" value="1"/>
</dbReference>
<dbReference type="AlphaFoldDB" id="A0AAD7QMJ0"/>
<dbReference type="PANTHER" id="PTHR39405:SF1">
    <property type="entry name" value="DSC E3 UBIQUITIN LIGASE COMPLEX SUBUNIT 4"/>
    <property type="match status" value="1"/>
</dbReference>
<protein>
    <recommendedName>
        <fullName evidence="3">DUF1746 domain-containing protein</fullName>
    </recommendedName>
</protein>
<dbReference type="RefSeq" id="XP_056041398.1">
    <property type="nucleotide sequence ID" value="XM_056188502.1"/>
</dbReference>
<dbReference type="GO" id="GO:0032933">
    <property type="term" value="P:SREBP signaling pathway"/>
    <property type="evidence" value="ECO:0007669"/>
    <property type="project" value="InterPro"/>
</dbReference>
<evidence type="ECO:0000256" key="1">
    <source>
        <dbReference type="SAM" id="MobiDB-lite"/>
    </source>
</evidence>
<keyword evidence="2" id="KW-1133">Transmembrane helix</keyword>
<dbReference type="InterPro" id="IPR038967">
    <property type="entry name" value="Dsc4-like"/>
</dbReference>
<feature type="compositionally biased region" description="Low complexity" evidence="1">
    <location>
        <begin position="149"/>
        <end position="166"/>
    </location>
</feature>
<dbReference type="GeneID" id="80883668"/>
<feature type="compositionally biased region" description="Polar residues" evidence="1">
    <location>
        <begin position="170"/>
        <end position="183"/>
    </location>
</feature>
<comment type="caution">
    <text evidence="4">The sequence shown here is derived from an EMBL/GenBank/DDBJ whole genome shotgun (WGS) entry which is preliminary data.</text>
</comment>
<feature type="domain" description="DUF1746" evidence="3">
    <location>
        <begin position="21"/>
        <end position="134"/>
    </location>
</feature>
<evidence type="ECO:0000313" key="5">
    <source>
        <dbReference type="Proteomes" id="UP001217417"/>
    </source>
</evidence>
<name>A0AAD7QMJ0_9ASCO</name>
<organism evidence="4 5">
    <name type="scientific">Lipomyces tetrasporus</name>
    <dbReference type="NCBI Taxonomy" id="54092"/>
    <lineage>
        <taxon>Eukaryota</taxon>
        <taxon>Fungi</taxon>
        <taxon>Dikarya</taxon>
        <taxon>Ascomycota</taxon>
        <taxon>Saccharomycotina</taxon>
        <taxon>Lipomycetes</taxon>
        <taxon>Lipomycetales</taxon>
        <taxon>Lipomycetaceae</taxon>
        <taxon>Lipomyces</taxon>
    </lineage>
</organism>
<evidence type="ECO:0000256" key="2">
    <source>
        <dbReference type="SAM" id="Phobius"/>
    </source>
</evidence>
<dbReference type="EMBL" id="JARPMG010000010">
    <property type="protein sequence ID" value="KAJ8097948.1"/>
    <property type="molecule type" value="Genomic_DNA"/>
</dbReference>
<evidence type="ECO:0000313" key="4">
    <source>
        <dbReference type="EMBL" id="KAJ8097948.1"/>
    </source>
</evidence>
<feature type="compositionally biased region" description="Basic and acidic residues" evidence="1">
    <location>
        <begin position="219"/>
        <end position="228"/>
    </location>
</feature>
<accession>A0AAD7QMJ0</accession>
<keyword evidence="2" id="KW-0812">Transmembrane</keyword>
<gene>
    <name evidence="4" type="ORF">POJ06DRAFT_260537</name>
</gene>
<dbReference type="InterPro" id="IPR013715">
    <property type="entry name" value="DUF1746"/>
</dbReference>
<evidence type="ECO:0000259" key="3">
    <source>
        <dbReference type="Pfam" id="PF08508"/>
    </source>
</evidence>
<dbReference type="GO" id="GO:0005783">
    <property type="term" value="C:endoplasmic reticulum"/>
    <property type="evidence" value="ECO:0007669"/>
    <property type="project" value="TreeGrafter"/>
</dbReference>
<reference evidence="4" key="1">
    <citation type="submission" date="2023-03" db="EMBL/GenBank/DDBJ databases">
        <title>Near-Complete genome sequence of Lipomyces tetrasporous NRRL Y-64009, an oleaginous yeast capable of growing on lignocellulosic hydrolysates.</title>
        <authorList>
            <consortium name="Lawrence Berkeley National Laboratory"/>
            <person name="Jagtap S.S."/>
            <person name="Liu J.-J."/>
            <person name="Walukiewicz H.E."/>
            <person name="Pangilinan J."/>
            <person name="Lipzen A."/>
            <person name="Ahrendt S."/>
            <person name="Koriabine M."/>
            <person name="Cobaugh K."/>
            <person name="Salamov A."/>
            <person name="Yoshinaga Y."/>
            <person name="Ng V."/>
            <person name="Daum C."/>
            <person name="Grigoriev I.V."/>
            <person name="Slininger P.J."/>
            <person name="Dien B.S."/>
            <person name="Jin Y.-S."/>
            <person name="Rao C.V."/>
        </authorList>
    </citation>
    <scope>NUCLEOTIDE SEQUENCE</scope>
    <source>
        <strain evidence="4">NRRL Y-64009</strain>
    </source>
</reference>
<feature type="transmembrane region" description="Helical" evidence="2">
    <location>
        <begin position="69"/>
        <end position="88"/>
    </location>
</feature>
<keyword evidence="2" id="KW-0472">Membrane</keyword>
<dbReference type="Proteomes" id="UP001217417">
    <property type="component" value="Unassembled WGS sequence"/>
</dbReference>